<protein>
    <submittedName>
        <fullName evidence="10">Putative ABC transporter, permease protein</fullName>
    </submittedName>
</protein>
<keyword evidence="11" id="KW-1185">Reference proteome</keyword>
<reference evidence="10 11" key="1">
    <citation type="journal article" date="2018" name="Sci. Adv.">
        <title>Multi-heme cytochromes provide a pathway for survival in energy-limited environments.</title>
        <authorList>
            <person name="Deng X."/>
            <person name="Dohmae N."/>
            <person name="Nealson K.H."/>
            <person name="Hashimoto K."/>
            <person name="Okamoto A."/>
        </authorList>
    </citation>
    <scope>NUCLEOTIDE SEQUENCE [LARGE SCALE GENOMIC DNA]</scope>
    <source>
        <strain evidence="10 11">IS5</strain>
    </source>
</reference>
<accession>A0A2Z6B141</accession>
<dbReference type="GO" id="GO:0005886">
    <property type="term" value="C:plasma membrane"/>
    <property type="evidence" value="ECO:0007669"/>
    <property type="project" value="UniProtKB-SubCell"/>
</dbReference>
<dbReference type="RefSeq" id="WP_126380051.1">
    <property type="nucleotide sequence ID" value="NZ_AP017378.1"/>
</dbReference>
<sequence length="267" mass="28759">MALQGLPLRLWTLRAVCALVAIYLIVPLGIILPIAFSNDTILRFPPQSMGLGLFQSYFSSGPWMRATLNSLRVAAPVMLLATVLGTLAAIGIARLKGTARQSAYGLFISPLILPAIINAVAMYFFMAKLKLIGTISGLILAHTVLAVPFVVIVMTTTLQGVDRDLEQASNSLGAGRLRTFVHITLPLIRPGLFTAAIFAFIASFDELITALFISGARSTTLPKQMWDGIRDQMDPTIAAVSAVLIILAVVLMTMAGVVRQRSEKAHR</sequence>
<evidence type="ECO:0000313" key="11">
    <source>
        <dbReference type="Proteomes" id="UP000269883"/>
    </source>
</evidence>
<dbReference type="InterPro" id="IPR035906">
    <property type="entry name" value="MetI-like_sf"/>
</dbReference>
<keyword evidence="6 8" id="KW-1133">Transmembrane helix</keyword>
<keyword evidence="5 8" id="KW-0812">Transmembrane</keyword>
<comment type="subcellular location">
    <subcellularLocation>
        <location evidence="1">Cell inner membrane</location>
        <topology evidence="1">Multi-pass membrane protein</topology>
    </subcellularLocation>
    <subcellularLocation>
        <location evidence="8">Cell membrane</location>
        <topology evidence="8">Multi-pass membrane protein</topology>
    </subcellularLocation>
</comment>
<dbReference type="Pfam" id="PF00528">
    <property type="entry name" value="BPD_transp_1"/>
    <property type="match status" value="1"/>
</dbReference>
<feature type="transmembrane region" description="Helical" evidence="8">
    <location>
        <begin position="236"/>
        <end position="258"/>
    </location>
</feature>
<keyword evidence="4" id="KW-0997">Cell inner membrane</keyword>
<dbReference type="CDD" id="cd06261">
    <property type="entry name" value="TM_PBP2"/>
    <property type="match status" value="1"/>
</dbReference>
<evidence type="ECO:0000256" key="5">
    <source>
        <dbReference type="ARBA" id="ARBA00022692"/>
    </source>
</evidence>
<organism evidence="10 11">
    <name type="scientific">Desulfovibrio ferrophilus</name>
    <dbReference type="NCBI Taxonomy" id="241368"/>
    <lineage>
        <taxon>Bacteria</taxon>
        <taxon>Pseudomonadati</taxon>
        <taxon>Thermodesulfobacteriota</taxon>
        <taxon>Desulfovibrionia</taxon>
        <taxon>Desulfovibrionales</taxon>
        <taxon>Desulfovibrionaceae</taxon>
        <taxon>Desulfovibrio</taxon>
    </lineage>
</organism>
<proteinExistence type="inferred from homology"/>
<evidence type="ECO:0000313" key="10">
    <source>
        <dbReference type="EMBL" id="BBD09247.1"/>
    </source>
</evidence>
<gene>
    <name evidence="10" type="ORF">DFE_2521</name>
</gene>
<evidence type="ECO:0000256" key="6">
    <source>
        <dbReference type="ARBA" id="ARBA00022989"/>
    </source>
</evidence>
<comment type="similarity">
    <text evidence="8">Belongs to the binding-protein-dependent transport system permease family.</text>
</comment>
<evidence type="ECO:0000256" key="2">
    <source>
        <dbReference type="ARBA" id="ARBA00022448"/>
    </source>
</evidence>
<dbReference type="SUPFAM" id="SSF161098">
    <property type="entry name" value="MetI-like"/>
    <property type="match status" value="1"/>
</dbReference>
<feature type="transmembrane region" description="Helical" evidence="8">
    <location>
        <begin position="73"/>
        <end position="92"/>
    </location>
</feature>
<dbReference type="EMBL" id="AP017378">
    <property type="protein sequence ID" value="BBD09247.1"/>
    <property type="molecule type" value="Genomic_DNA"/>
</dbReference>
<dbReference type="Gene3D" id="1.10.3720.10">
    <property type="entry name" value="MetI-like"/>
    <property type="match status" value="1"/>
</dbReference>
<dbReference type="PROSITE" id="PS50928">
    <property type="entry name" value="ABC_TM1"/>
    <property type="match status" value="1"/>
</dbReference>
<evidence type="ECO:0000256" key="7">
    <source>
        <dbReference type="ARBA" id="ARBA00023136"/>
    </source>
</evidence>
<feature type="transmembrane region" description="Helical" evidence="8">
    <location>
        <begin position="104"/>
        <end position="125"/>
    </location>
</feature>
<evidence type="ECO:0000256" key="1">
    <source>
        <dbReference type="ARBA" id="ARBA00004429"/>
    </source>
</evidence>
<dbReference type="Proteomes" id="UP000269883">
    <property type="component" value="Chromosome"/>
</dbReference>
<keyword evidence="3" id="KW-1003">Cell membrane</keyword>
<dbReference type="OrthoDB" id="9809681at2"/>
<keyword evidence="2 8" id="KW-0813">Transport</keyword>
<dbReference type="AlphaFoldDB" id="A0A2Z6B141"/>
<evidence type="ECO:0000259" key="9">
    <source>
        <dbReference type="PROSITE" id="PS50928"/>
    </source>
</evidence>
<dbReference type="KEGG" id="dfl:DFE_2521"/>
<keyword evidence="7 8" id="KW-0472">Membrane</keyword>
<evidence type="ECO:0000256" key="3">
    <source>
        <dbReference type="ARBA" id="ARBA00022475"/>
    </source>
</evidence>
<name>A0A2Z6B141_9BACT</name>
<feature type="domain" description="ABC transmembrane type-1" evidence="9">
    <location>
        <begin position="67"/>
        <end position="255"/>
    </location>
</feature>
<feature type="transmembrane region" description="Helical" evidence="8">
    <location>
        <begin position="131"/>
        <end position="153"/>
    </location>
</feature>
<feature type="transmembrane region" description="Helical" evidence="8">
    <location>
        <begin position="12"/>
        <end position="36"/>
    </location>
</feature>
<dbReference type="InterPro" id="IPR000515">
    <property type="entry name" value="MetI-like"/>
</dbReference>
<dbReference type="PANTHER" id="PTHR43357">
    <property type="entry name" value="INNER MEMBRANE ABC TRANSPORTER PERMEASE PROTEIN YDCV"/>
    <property type="match status" value="1"/>
</dbReference>
<evidence type="ECO:0000256" key="8">
    <source>
        <dbReference type="RuleBase" id="RU363032"/>
    </source>
</evidence>
<dbReference type="GO" id="GO:0055085">
    <property type="term" value="P:transmembrane transport"/>
    <property type="evidence" value="ECO:0007669"/>
    <property type="project" value="InterPro"/>
</dbReference>
<dbReference type="PANTHER" id="PTHR43357:SF4">
    <property type="entry name" value="INNER MEMBRANE ABC TRANSPORTER PERMEASE PROTEIN YDCV"/>
    <property type="match status" value="1"/>
</dbReference>
<evidence type="ECO:0000256" key="4">
    <source>
        <dbReference type="ARBA" id="ARBA00022519"/>
    </source>
</evidence>